<evidence type="ECO:0000256" key="2">
    <source>
        <dbReference type="ARBA" id="ARBA00009630"/>
    </source>
</evidence>
<dbReference type="InterPro" id="IPR002109">
    <property type="entry name" value="Glutaredoxin"/>
</dbReference>
<feature type="transmembrane region" description="Helical" evidence="5">
    <location>
        <begin position="7"/>
        <end position="26"/>
    </location>
</feature>
<keyword evidence="4" id="KW-0687">Ribonucleoprotein</keyword>
<keyword evidence="5" id="KW-0812">Transmembrane</keyword>
<feature type="domain" description="Large ribosomal subunit protein uL6 alpha-beta" evidence="6">
    <location>
        <begin position="290"/>
        <end position="361"/>
    </location>
</feature>
<name>A0AAD4GSD1_ASPNN</name>
<proteinExistence type="inferred from homology"/>
<feature type="domain" description="Glutaredoxin" evidence="7">
    <location>
        <begin position="135"/>
        <end position="200"/>
    </location>
</feature>
<dbReference type="Proteomes" id="UP001194746">
    <property type="component" value="Unassembled WGS sequence"/>
</dbReference>
<dbReference type="GO" id="GO:0004362">
    <property type="term" value="F:glutathione-disulfide reductase (NADPH) activity"/>
    <property type="evidence" value="ECO:0007669"/>
    <property type="project" value="UniProtKB-ARBA"/>
</dbReference>
<evidence type="ECO:0000259" key="6">
    <source>
        <dbReference type="Pfam" id="PF00347"/>
    </source>
</evidence>
<evidence type="ECO:0000313" key="8">
    <source>
        <dbReference type="EMBL" id="KAF9887456.1"/>
    </source>
</evidence>
<dbReference type="InterPro" id="IPR000702">
    <property type="entry name" value="Ribosomal_uL6-like"/>
</dbReference>
<evidence type="ECO:0000259" key="7">
    <source>
        <dbReference type="Pfam" id="PF00462"/>
    </source>
</evidence>
<dbReference type="GO" id="GO:0005801">
    <property type="term" value="C:cis-Golgi network"/>
    <property type="evidence" value="ECO:0007669"/>
    <property type="project" value="UniProtKB-ARBA"/>
</dbReference>
<dbReference type="Pfam" id="PF00347">
    <property type="entry name" value="Ribosomal_L6"/>
    <property type="match status" value="2"/>
</dbReference>
<dbReference type="NCBIfam" id="TIGR02180">
    <property type="entry name" value="GRX_euk"/>
    <property type="match status" value="1"/>
</dbReference>
<protein>
    <submittedName>
        <fullName evidence="8">Uncharacterized protein</fullName>
    </submittedName>
</protein>
<evidence type="ECO:0000256" key="3">
    <source>
        <dbReference type="ARBA" id="ARBA00022980"/>
    </source>
</evidence>
<keyword evidence="9" id="KW-1185">Reference proteome</keyword>
<dbReference type="PROSITE" id="PS00700">
    <property type="entry name" value="RIBOSOMAL_L6_2"/>
    <property type="match status" value="1"/>
</dbReference>
<dbReference type="PRINTS" id="PR00160">
    <property type="entry name" value="GLUTAREDOXIN"/>
</dbReference>
<dbReference type="CDD" id="cd03419">
    <property type="entry name" value="GRX_GRXh_1_2_like"/>
    <property type="match status" value="1"/>
</dbReference>
<dbReference type="InterPro" id="IPR020040">
    <property type="entry name" value="Ribosomal_uL6_a/b-dom"/>
</dbReference>
<organism evidence="8 9">
    <name type="scientific">Aspergillus nanangensis</name>
    <dbReference type="NCBI Taxonomy" id="2582783"/>
    <lineage>
        <taxon>Eukaryota</taxon>
        <taxon>Fungi</taxon>
        <taxon>Dikarya</taxon>
        <taxon>Ascomycota</taxon>
        <taxon>Pezizomycotina</taxon>
        <taxon>Eurotiomycetes</taxon>
        <taxon>Eurotiomycetidae</taxon>
        <taxon>Eurotiales</taxon>
        <taxon>Aspergillaceae</taxon>
        <taxon>Aspergillus</taxon>
        <taxon>Aspergillus subgen. Circumdati</taxon>
    </lineage>
</organism>
<dbReference type="InterPro" id="IPR036789">
    <property type="entry name" value="Ribosomal_uL6-like_a/b-dom_sf"/>
</dbReference>
<dbReference type="GO" id="GO:0022625">
    <property type="term" value="C:cytosolic large ribosomal subunit"/>
    <property type="evidence" value="ECO:0007669"/>
    <property type="project" value="TreeGrafter"/>
</dbReference>
<dbReference type="Gene3D" id="3.40.30.10">
    <property type="entry name" value="Glutaredoxin"/>
    <property type="match status" value="1"/>
</dbReference>
<dbReference type="InterPro" id="IPR002359">
    <property type="entry name" value="Ribosomal_uL6_CS2"/>
</dbReference>
<dbReference type="PANTHER" id="PTHR11655:SF16">
    <property type="entry name" value="60S RIBOSOMAL PROTEIN L9"/>
    <property type="match status" value="1"/>
</dbReference>
<comment type="similarity">
    <text evidence="2">Belongs to the glutaredoxin family. Monothiol subfamily.</text>
</comment>
<dbReference type="Pfam" id="PF00462">
    <property type="entry name" value="Glutaredoxin"/>
    <property type="match status" value="1"/>
</dbReference>
<dbReference type="InterPro" id="IPR036249">
    <property type="entry name" value="Thioredoxin-like_sf"/>
</dbReference>
<evidence type="ECO:0000256" key="1">
    <source>
        <dbReference type="ARBA" id="ARBA00009356"/>
    </source>
</evidence>
<evidence type="ECO:0000256" key="4">
    <source>
        <dbReference type="ARBA" id="ARBA00023274"/>
    </source>
</evidence>
<dbReference type="FunFam" id="3.90.930.12:FF:000003">
    <property type="entry name" value="60S ribosomal protein L9"/>
    <property type="match status" value="1"/>
</dbReference>
<dbReference type="PROSITE" id="PS51354">
    <property type="entry name" value="GLUTAREDOXIN_2"/>
    <property type="match status" value="1"/>
</dbReference>
<comment type="similarity">
    <text evidence="1">Belongs to the universal ribosomal protein uL6 family.</text>
</comment>
<feature type="domain" description="Large ribosomal subunit protein uL6 alpha-beta" evidence="6">
    <location>
        <begin position="375"/>
        <end position="458"/>
    </location>
</feature>
<keyword evidence="5" id="KW-0472">Membrane</keyword>
<dbReference type="InterPro" id="IPR011899">
    <property type="entry name" value="Glutaredoxin_euk/vir"/>
</dbReference>
<dbReference type="EMBL" id="VCAU01000061">
    <property type="protein sequence ID" value="KAF9887456.1"/>
    <property type="molecule type" value="Genomic_DNA"/>
</dbReference>
<dbReference type="GO" id="GO:0003735">
    <property type="term" value="F:structural constituent of ribosome"/>
    <property type="evidence" value="ECO:0007669"/>
    <property type="project" value="InterPro"/>
</dbReference>
<dbReference type="AlphaFoldDB" id="A0AAD4GSD1"/>
<dbReference type="FunFam" id="3.40.30.10:FF:000093">
    <property type="entry name" value="Glutaredoxin 2"/>
    <property type="match status" value="1"/>
</dbReference>
<dbReference type="GO" id="GO:0002181">
    <property type="term" value="P:cytoplasmic translation"/>
    <property type="evidence" value="ECO:0007669"/>
    <property type="project" value="TreeGrafter"/>
</dbReference>
<keyword evidence="5" id="KW-1133">Transmembrane helix</keyword>
<dbReference type="SUPFAM" id="SSF52833">
    <property type="entry name" value="Thioredoxin-like"/>
    <property type="match status" value="1"/>
</dbReference>
<dbReference type="Gene3D" id="3.90.930.12">
    <property type="entry name" value="Ribosomal protein L6, alpha-beta domain"/>
    <property type="match status" value="2"/>
</dbReference>
<dbReference type="SUPFAM" id="SSF56053">
    <property type="entry name" value="Ribosomal protein L6"/>
    <property type="match status" value="2"/>
</dbReference>
<sequence>MLSHRRMKLLAIGVLALIIIVFYYSGESRMVQNQEFYRSTVAAMDAYKEAKDSGKGAVPKHTEQETKKIVDDRMEPAIPKNNDNDMEEISIAGRTKMTVPKNRNDQDNQKQQEVVADDHQEAKAELNSILKRSPIIIFSKSYCPHSARAKTILLNKYSIVPAPYVVELDQHPLGRQLQSLLADKTGRGTVPNVLVSGRSIGGGDDVTALDEKGELASTLKTLAGKWVQEALSDAQPAIFAPPKKASGLPRRISILSNDRPHDDIDNPPLGHSTTHAVKMRYIQSEERLPIPENVKIHIRSRVVTVEGPRGKLVKDLSHIAVTFGRPEKDVISIEMHHGVRKGIATLRTVRTLINNLIIGVTIGFKYKMRYVYAHFPINVNIEKNSETGLVEIEIRNFLGEKYVRRVTAQPGVEIITSPNVKDELQLSGNSLEGVSQSAADIQQICRVRNKDIRKFLDGLYVSERGNIVEE</sequence>
<dbReference type="GO" id="GO:0019843">
    <property type="term" value="F:rRNA binding"/>
    <property type="evidence" value="ECO:0007669"/>
    <property type="project" value="InterPro"/>
</dbReference>
<dbReference type="PANTHER" id="PTHR11655">
    <property type="entry name" value="60S/50S RIBOSOMAL PROTEIN L6/L9"/>
    <property type="match status" value="1"/>
</dbReference>
<keyword evidence="3" id="KW-0689">Ribosomal protein</keyword>
<comment type="caution">
    <text evidence="8">The sequence shown here is derived from an EMBL/GenBank/DDBJ whole genome shotgun (WGS) entry which is preliminary data.</text>
</comment>
<accession>A0AAD4GSD1</accession>
<reference evidence="8" key="2">
    <citation type="submission" date="2020-02" db="EMBL/GenBank/DDBJ databases">
        <authorList>
            <person name="Gilchrist C.L.M."/>
            <person name="Chooi Y.-H."/>
        </authorList>
    </citation>
    <scope>NUCLEOTIDE SEQUENCE</scope>
    <source>
        <strain evidence="8">MST-FP2251</strain>
    </source>
</reference>
<reference evidence="8" key="1">
    <citation type="journal article" date="2019" name="Beilstein J. Org. Chem.">
        <title>Nanangenines: drimane sesquiterpenoids as the dominant metabolite cohort of a novel Australian fungus, Aspergillus nanangensis.</title>
        <authorList>
            <person name="Lacey H.J."/>
            <person name="Gilchrist C.L.M."/>
            <person name="Crombie A."/>
            <person name="Kalaitzis J.A."/>
            <person name="Vuong D."/>
            <person name="Rutledge P.J."/>
            <person name="Turner P."/>
            <person name="Pitt J.I."/>
            <person name="Lacey E."/>
            <person name="Chooi Y.H."/>
            <person name="Piggott A.M."/>
        </authorList>
    </citation>
    <scope>NUCLEOTIDE SEQUENCE</scope>
    <source>
        <strain evidence="8">MST-FP2251</strain>
    </source>
</reference>
<evidence type="ECO:0000256" key="5">
    <source>
        <dbReference type="SAM" id="Phobius"/>
    </source>
</evidence>
<dbReference type="FunFam" id="3.90.930.12:FF:000004">
    <property type="entry name" value="60S ribosomal protein L9"/>
    <property type="match status" value="1"/>
</dbReference>
<evidence type="ECO:0000313" key="9">
    <source>
        <dbReference type="Proteomes" id="UP001194746"/>
    </source>
</evidence>
<dbReference type="GO" id="GO:0005796">
    <property type="term" value="C:Golgi lumen"/>
    <property type="evidence" value="ECO:0007669"/>
    <property type="project" value="UniProtKB-ARBA"/>
</dbReference>
<gene>
    <name evidence="8" type="ORF">FE257_010173</name>
</gene>
<dbReference type="InterPro" id="IPR014025">
    <property type="entry name" value="Glutaredoxin_subgr"/>
</dbReference>